<sequence length="106" mass="11509">MSSTVAAAPPTTQDQAAKDLVDSTDALVDETEAKMSPAEKRDFDRKVEASANAEMQAKAQKCGTELTFTTEPKIEERHVYVKAGATPEQMACIRAELPFVQADPNH</sequence>
<evidence type="ECO:0000313" key="1">
    <source>
        <dbReference type="EMBL" id="MFD1611215.1"/>
    </source>
</evidence>
<dbReference type="EMBL" id="JBHUDY010000001">
    <property type="protein sequence ID" value="MFD1611215.1"/>
    <property type="molecule type" value="Genomic_DNA"/>
</dbReference>
<organism evidence="1 2">
    <name type="scientific">Sphingomonas tabacisoli</name>
    <dbReference type="NCBI Taxonomy" id="2249466"/>
    <lineage>
        <taxon>Bacteria</taxon>
        <taxon>Pseudomonadati</taxon>
        <taxon>Pseudomonadota</taxon>
        <taxon>Alphaproteobacteria</taxon>
        <taxon>Sphingomonadales</taxon>
        <taxon>Sphingomonadaceae</taxon>
        <taxon>Sphingomonas</taxon>
    </lineage>
</organism>
<proteinExistence type="predicted"/>
<reference evidence="2" key="1">
    <citation type="journal article" date="2019" name="Int. J. Syst. Evol. Microbiol.">
        <title>The Global Catalogue of Microorganisms (GCM) 10K type strain sequencing project: providing services to taxonomists for standard genome sequencing and annotation.</title>
        <authorList>
            <consortium name="The Broad Institute Genomics Platform"/>
            <consortium name="The Broad Institute Genome Sequencing Center for Infectious Disease"/>
            <person name="Wu L."/>
            <person name="Ma J."/>
        </authorList>
    </citation>
    <scope>NUCLEOTIDE SEQUENCE [LARGE SCALE GENOMIC DNA]</scope>
    <source>
        <strain evidence="2">CGMCC 1.16275</strain>
    </source>
</reference>
<name>A0ABW4I0S5_9SPHN</name>
<dbReference type="Proteomes" id="UP001597115">
    <property type="component" value="Unassembled WGS sequence"/>
</dbReference>
<comment type="caution">
    <text evidence="1">The sequence shown here is derived from an EMBL/GenBank/DDBJ whole genome shotgun (WGS) entry which is preliminary data.</text>
</comment>
<evidence type="ECO:0000313" key="2">
    <source>
        <dbReference type="Proteomes" id="UP001597115"/>
    </source>
</evidence>
<protein>
    <submittedName>
        <fullName evidence="1">Uncharacterized protein</fullName>
    </submittedName>
</protein>
<dbReference type="RefSeq" id="WP_380887625.1">
    <property type="nucleotide sequence ID" value="NZ_JBHUDY010000001.1"/>
</dbReference>
<accession>A0ABW4I0S5</accession>
<keyword evidence="2" id="KW-1185">Reference proteome</keyword>
<gene>
    <name evidence="1" type="ORF">ACFSCW_05300</name>
</gene>